<evidence type="ECO:0000313" key="3">
    <source>
        <dbReference type="EMBL" id="KXA22629.1"/>
    </source>
</evidence>
<name>A0A133P239_GARVA</name>
<reference evidence="3 4" key="1">
    <citation type="submission" date="2016-01" db="EMBL/GenBank/DDBJ databases">
        <authorList>
            <person name="Oliw E.H."/>
        </authorList>
    </citation>
    <scope>NUCLEOTIDE SEQUENCE [LARGE SCALE GENOMIC DNA]</scope>
    <source>
        <strain evidence="3 4">PSS_7772B</strain>
    </source>
</reference>
<comment type="caution">
    <text evidence="3">The sequence shown here is derived from an EMBL/GenBank/DDBJ whole genome shotgun (WGS) entry which is preliminary data.</text>
</comment>
<dbReference type="Pfam" id="PF13462">
    <property type="entry name" value="Thioredoxin_4"/>
    <property type="match status" value="1"/>
</dbReference>
<dbReference type="AlphaFoldDB" id="A0A133P239"/>
<evidence type="ECO:0000259" key="2">
    <source>
        <dbReference type="Pfam" id="PF13462"/>
    </source>
</evidence>
<proteinExistence type="predicted"/>
<dbReference type="Proteomes" id="UP000070687">
    <property type="component" value="Unassembled WGS sequence"/>
</dbReference>
<evidence type="ECO:0000313" key="4">
    <source>
        <dbReference type="Proteomes" id="UP000070687"/>
    </source>
</evidence>
<feature type="transmembrane region" description="Helical" evidence="1">
    <location>
        <begin position="51"/>
        <end position="73"/>
    </location>
</feature>
<evidence type="ECO:0000256" key="1">
    <source>
        <dbReference type="SAM" id="Phobius"/>
    </source>
</evidence>
<dbReference type="InterPro" id="IPR012336">
    <property type="entry name" value="Thioredoxin-like_fold"/>
</dbReference>
<dbReference type="SUPFAM" id="SSF52833">
    <property type="entry name" value="Thioredoxin-like"/>
    <property type="match status" value="1"/>
</dbReference>
<keyword evidence="1" id="KW-0472">Membrane</keyword>
<organism evidence="3 4">
    <name type="scientific">Gardnerella vaginalis</name>
    <dbReference type="NCBI Taxonomy" id="2702"/>
    <lineage>
        <taxon>Bacteria</taxon>
        <taxon>Bacillati</taxon>
        <taxon>Actinomycetota</taxon>
        <taxon>Actinomycetes</taxon>
        <taxon>Bifidobacteriales</taxon>
        <taxon>Bifidobacteriaceae</taxon>
        <taxon>Gardnerella</taxon>
    </lineage>
</organism>
<feature type="domain" description="Thioredoxin-like fold" evidence="2">
    <location>
        <begin position="125"/>
        <end position="295"/>
    </location>
</feature>
<keyword evidence="1" id="KW-0812">Transmembrane</keyword>
<gene>
    <name evidence="3" type="ORF">HMPREF3208_00180</name>
</gene>
<protein>
    <recommendedName>
        <fullName evidence="2">Thioredoxin-like fold domain-containing protein</fullName>
    </recommendedName>
</protein>
<accession>A0A133P239</accession>
<dbReference type="CDD" id="cd02972">
    <property type="entry name" value="DsbA_family"/>
    <property type="match status" value="1"/>
</dbReference>
<dbReference type="EMBL" id="LRQB01000006">
    <property type="protein sequence ID" value="KXA22629.1"/>
    <property type="molecule type" value="Genomic_DNA"/>
</dbReference>
<sequence>MFSLEKQQKISILHKLGVSSKAHKRRITMDQQQETTNNKMQKSNASYNKNLIGIVIALIILAFAAGAGFMSYYNSINKSQVKTENIADSQTAKKLSSSEIPTASNLQGGILLSKSGYGKKASGAPTVATYFDPLCPGCGSFNRNVDETLIKMVEAGQINLELHPMSFLNRFSSDQYSYRVSGGIAYIASHDNDPKHLLKFINSIFSERFQPEEGDGYQATPNKALIDLAEDAGVANKIANKAFNLQYVKWQEVINASIPEEKALWNVSGSNKGTMTTPTVTINGKLVDLHAASEKQMDYLEAILKSLGIDKKHVGESGYMPQVTHKSKPLDL</sequence>
<dbReference type="InterPro" id="IPR036249">
    <property type="entry name" value="Thioredoxin-like_sf"/>
</dbReference>
<dbReference type="Gene3D" id="3.40.30.10">
    <property type="entry name" value="Glutaredoxin"/>
    <property type="match status" value="1"/>
</dbReference>
<keyword evidence="1" id="KW-1133">Transmembrane helix</keyword>
<dbReference type="PATRIC" id="fig|2702.100.peg.167"/>